<dbReference type="HOGENOM" id="CLU_146958_1_0_1"/>
<dbReference type="EMBL" id="KI394917">
    <property type="protein sequence ID" value="ERN00282.1"/>
    <property type="molecule type" value="Genomic_DNA"/>
</dbReference>
<dbReference type="AlphaFoldDB" id="W1NSZ4"/>
<dbReference type="InterPro" id="IPR044824">
    <property type="entry name" value="MAIN-like"/>
</dbReference>
<dbReference type="Proteomes" id="UP000017836">
    <property type="component" value="Unassembled WGS sequence"/>
</dbReference>
<evidence type="ECO:0000313" key="3">
    <source>
        <dbReference type="Proteomes" id="UP000017836"/>
    </source>
</evidence>
<evidence type="ECO:0000313" key="2">
    <source>
        <dbReference type="EMBL" id="ERN00282.1"/>
    </source>
</evidence>
<dbReference type="InterPro" id="IPR019557">
    <property type="entry name" value="AminoTfrase-like_pln_mobile"/>
</dbReference>
<accession>W1NSZ4</accession>
<name>W1NSZ4_AMBTC</name>
<organism evidence="2 3">
    <name type="scientific">Amborella trichopoda</name>
    <dbReference type="NCBI Taxonomy" id="13333"/>
    <lineage>
        <taxon>Eukaryota</taxon>
        <taxon>Viridiplantae</taxon>
        <taxon>Streptophyta</taxon>
        <taxon>Embryophyta</taxon>
        <taxon>Tracheophyta</taxon>
        <taxon>Spermatophyta</taxon>
        <taxon>Magnoliopsida</taxon>
        <taxon>Amborellales</taxon>
        <taxon>Amborellaceae</taxon>
        <taxon>Amborella</taxon>
    </lineage>
</organism>
<dbReference type="PANTHER" id="PTHR46033:SF1">
    <property type="entry name" value="PROTEIN MAIN-LIKE 2"/>
    <property type="match status" value="1"/>
</dbReference>
<feature type="domain" description="Aminotransferase-like plant mobile" evidence="1">
    <location>
        <begin position="1"/>
        <end position="126"/>
    </location>
</feature>
<gene>
    <name evidence="2" type="ORF">AMTR_s00107p00031320</name>
</gene>
<keyword evidence="3" id="KW-1185">Reference proteome</keyword>
<reference evidence="3" key="1">
    <citation type="journal article" date="2013" name="Science">
        <title>The Amborella genome and the evolution of flowering plants.</title>
        <authorList>
            <consortium name="Amborella Genome Project"/>
        </authorList>
    </citation>
    <scope>NUCLEOTIDE SEQUENCE [LARGE SCALE GENOMIC DNA]</scope>
</reference>
<evidence type="ECO:0000259" key="1">
    <source>
        <dbReference type="Pfam" id="PF10536"/>
    </source>
</evidence>
<dbReference type="Gramene" id="ERN00282">
    <property type="protein sequence ID" value="ERN00282"/>
    <property type="gene ID" value="AMTR_s00107p00031320"/>
</dbReference>
<dbReference type="GO" id="GO:0010073">
    <property type="term" value="P:meristem maintenance"/>
    <property type="evidence" value="ECO:0007669"/>
    <property type="project" value="InterPro"/>
</dbReference>
<protein>
    <recommendedName>
        <fullName evidence="1">Aminotransferase-like plant mobile domain-containing protein</fullName>
    </recommendedName>
</protein>
<dbReference type="Pfam" id="PF10536">
    <property type="entry name" value="PMD"/>
    <property type="match status" value="1"/>
</dbReference>
<proteinExistence type="predicted"/>
<sequence length="126" mass="14317">MTPTLFDVYEILGLAVEGKLVTCRPISDLREFIKNNLGIVPTGANLTTIKHSWLKDNFRELPLGATLVEVLRYSRAYLLFIISVTIFADASVATVPTRYLQFFEDIEEARRYAWGATAHAFLYRSL</sequence>
<dbReference type="PANTHER" id="PTHR46033">
    <property type="entry name" value="PROTEIN MAIN-LIKE 2"/>
    <property type="match status" value="1"/>
</dbReference>